<comment type="similarity">
    <text evidence="2">Belongs to the AB hydrolase superfamily. Lipase family. Class 3 subfamily.</text>
</comment>
<evidence type="ECO:0000313" key="8">
    <source>
        <dbReference type="Proteomes" id="UP000053257"/>
    </source>
</evidence>
<keyword evidence="5" id="KW-0732">Signal</keyword>
<dbReference type="InterPro" id="IPR002921">
    <property type="entry name" value="Fungal_lipase-type"/>
</dbReference>
<evidence type="ECO:0000313" key="7">
    <source>
        <dbReference type="EMBL" id="KIP07433.1"/>
    </source>
</evidence>
<accession>A0A0C3PLQ4</accession>
<evidence type="ECO:0000256" key="1">
    <source>
        <dbReference type="ARBA" id="ARBA00023157"/>
    </source>
</evidence>
<evidence type="ECO:0000256" key="3">
    <source>
        <dbReference type="ARBA" id="ARBA00047591"/>
    </source>
</evidence>
<dbReference type="PANTHER" id="PTHR45856">
    <property type="entry name" value="ALPHA/BETA-HYDROLASES SUPERFAMILY PROTEIN"/>
    <property type="match status" value="1"/>
</dbReference>
<dbReference type="SUPFAM" id="SSF53474">
    <property type="entry name" value="alpha/beta-Hydrolases"/>
    <property type="match status" value="1"/>
</dbReference>
<evidence type="ECO:0000256" key="2">
    <source>
        <dbReference type="ARBA" id="ARBA00043996"/>
    </source>
</evidence>
<dbReference type="Gene3D" id="3.40.50.1820">
    <property type="entry name" value="alpha/beta hydrolase"/>
    <property type="match status" value="1"/>
</dbReference>
<organism evidence="7 8">
    <name type="scientific">Phlebiopsis gigantea (strain 11061_1 CR5-6)</name>
    <name type="common">White-rot fungus</name>
    <name type="synonym">Peniophora gigantea</name>
    <dbReference type="NCBI Taxonomy" id="745531"/>
    <lineage>
        <taxon>Eukaryota</taxon>
        <taxon>Fungi</taxon>
        <taxon>Dikarya</taxon>
        <taxon>Basidiomycota</taxon>
        <taxon>Agaricomycotina</taxon>
        <taxon>Agaricomycetes</taxon>
        <taxon>Polyporales</taxon>
        <taxon>Phanerochaetaceae</taxon>
        <taxon>Phlebiopsis</taxon>
    </lineage>
</organism>
<feature type="signal peptide" evidence="5">
    <location>
        <begin position="1"/>
        <end position="23"/>
    </location>
</feature>
<reference evidence="7 8" key="1">
    <citation type="journal article" date="2014" name="PLoS Genet.">
        <title>Analysis of the Phlebiopsis gigantea genome, transcriptome and secretome provides insight into its pioneer colonization strategies of wood.</title>
        <authorList>
            <person name="Hori C."/>
            <person name="Ishida T."/>
            <person name="Igarashi K."/>
            <person name="Samejima M."/>
            <person name="Suzuki H."/>
            <person name="Master E."/>
            <person name="Ferreira P."/>
            <person name="Ruiz-Duenas F.J."/>
            <person name="Held B."/>
            <person name="Canessa P."/>
            <person name="Larrondo L.F."/>
            <person name="Schmoll M."/>
            <person name="Druzhinina I.S."/>
            <person name="Kubicek C.P."/>
            <person name="Gaskell J.A."/>
            <person name="Kersten P."/>
            <person name="St John F."/>
            <person name="Glasner J."/>
            <person name="Sabat G."/>
            <person name="Splinter BonDurant S."/>
            <person name="Syed K."/>
            <person name="Yadav J."/>
            <person name="Mgbeahuruike A.C."/>
            <person name="Kovalchuk A."/>
            <person name="Asiegbu F.O."/>
            <person name="Lackner G."/>
            <person name="Hoffmeister D."/>
            <person name="Rencoret J."/>
            <person name="Gutierrez A."/>
            <person name="Sun H."/>
            <person name="Lindquist E."/>
            <person name="Barry K."/>
            <person name="Riley R."/>
            <person name="Grigoriev I.V."/>
            <person name="Henrissat B."/>
            <person name="Kues U."/>
            <person name="Berka R.M."/>
            <person name="Martinez A.T."/>
            <person name="Covert S.F."/>
            <person name="Blanchette R.A."/>
            <person name="Cullen D."/>
        </authorList>
    </citation>
    <scope>NUCLEOTIDE SEQUENCE [LARGE SCALE GENOMIC DNA]</scope>
    <source>
        <strain evidence="7 8">11061_1 CR5-6</strain>
    </source>
</reference>
<feature type="chain" id="PRO_5002168204" description="Fungal lipase-type domain-containing protein" evidence="5">
    <location>
        <begin position="24"/>
        <end position="301"/>
    </location>
</feature>
<gene>
    <name evidence="7" type="ORF">PHLGIDRAFT_105650</name>
</gene>
<dbReference type="GO" id="GO:0006629">
    <property type="term" value="P:lipid metabolic process"/>
    <property type="evidence" value="ECO:0007669"/>
    <property type="project" value="InterPro"/>
</dbReference>
<dbReference type="OrthoDB" id="426718at2759"/>
<feature type="domain" description="Fungal lipase-type" evidence="6">
    <location>
        <begin position="101"/>
        <end position="241"/>
    </location>
</feature>
<dbReference type="CDD" id="cd00519">
    <property type="entry name" value="Lipase_3"/>
    <property type="match status" value="1"/>
</dbReference>
<dbReference type="HOGENOM" id="CLU_032957_9_1_1"/>
<dbReference type="EMBL" id="KN840497">
    <property type="protein sequence ID" value="KIP07433.1"/>
    <property type="molecule type" value="Genomic_DNA"/>
</dbReference>
<keyword evidence="8" id="KW-1185">Reference proteome</keyword>
<dbReference type="Proteomes" id="UP000053257">
    <property type="component" value="Unassembled WGS sequence"/>
</dbReference>
<name>A0A0C3PLQ4_PHLG1</name>
<comment type="catalytic activity">
    <reaction evidence="3">
        <text>a diacylglycerol + H2O = a monoacylglycerol + a fatty acid + H(+)</text>
        <dbReference type="Rhea" id="RHEA:32731"/>
        <dbReference type="ChEBI" id="CHEBI:15377"/>
        <dbReference type="ChEBI" id="CHEBI:15378"/>
        <dbReference type="ChEBI" id="CHEBI:17408"/>
        <dbReference type="ChEBI" id="CHEBI:18035"/>
        <dbReference type="ChEBI" id="CHEBI:28868"/>
    </reaction>
</comment>
<dbReference type="InterPro" id="IPR051218">
    <property type="entry name" value="Sec_MonoDiacylglyc_Lipase"/>
</dbReference>
<protein>
    <recommendedName>
        <fullName evidence="6">Fungal lipase-type domain-containing protein</fullName>
    </recommendedName>
</protein>
<dbReference type="InterPro" id="IPR029058">
    <property type="entry name" value="AB_hydrolase_fold"/>
</dbReference>
<evidence type="ECO:0000256" key="5">
    <source>
        <dbReference type="SAM" id="SignalP"/>
    </source>
</evidence>
<keyword evidence="1" id="KW-1015">Disulfide bond</keyword>
<proteinExistence type="inferred from homology"/>
<evidence type="ECO:0000259" key="6">
    <source>
        <dbReference type="Pfam" id="PF01764"/>
    </source>
</evidence>
<sequence length="301" mass="32021">MLRRFIHSFVTTLVVLSVLGAGAVPLRRQSISVLSQSQISVFKPYTSYASTAYCNAASTLTWSCGTNCLANPTFKPVASGGDGDDVQFWYVGYDPTLKTVVVGHQGTNPSEIEPVITDADFFLTTFDKQLFPNISTGIKVHDGFHDAQAKAAPLVLSAVQTALKRYGGSSVTVVGHSLGAAISLIDAVYLPLHIPGISVRAVLYGLPRVGNQAFADYVDAHVPSLTHINNKKDPVPILPGRLLGFHHPSGEVHIDQSGKWIACAGQDNTNAECEIGDVPSVLESDLDDHSGPYDGISMGCS</sequence>
<dbReference type="Pfam" id="PF01764">
    <property type="entry name" value="Lipase_3"/>
    <property type="match status" value="1"/>
</dbReference>
<comment type="catalytic activity">
    <reaction evidence="4">
        <text>a monoacylglycerol + H2O = glycerol + a fatty acid + H(+)</text>
        <dbReference type="Rhea" id="RHEA:15245"/>
        <dbReference type="ChEBI" id="CHEBI:15377"/>
        <dbReference type="ChEBI" id="CHEBI:15378"/>
        <dbReference type="ChEBI" id="CHEBI:17408"/>
        <dbReference type="ChEBI" id="CHEBI:17754"/>
        <dbReference type="ChEBI" id="CHEBI:28868"/>
    </reaction>
</comment>
<dbReference type="AlphaFoldDB" id="A0A0C3PLQ4"/>
<dbReference type="PANTHER" id="PTHR45856:SF25">
    <property type="entry name" value="FUNGAL LIPASE-LIKE DOMAIN-CONTAINING PROTEIN"/>
    <property type="match status" value="1"/>
</dbReference>
<evidence type="ECO:0000256" key="4">
    <source>
        <dbReference type="ARBA" id="ARBA00048461"/>
    </source>
</evidence>